<keyword evidence="5 7" id="KW-0175">Coiled coil</keyword>
<gene>
    <name evidence="10" type="ORF">NMOB1V02_LOCUS5412</name>
</gene>
<evidence type="ECO:0000313" key="11">
    <source>
        <dbReference type="Proteomes" id="UP000678499"/>
    </source>
</evidence>
<evidence type="ECO:0000256" key="7">
    <source>
        <dbReference type="SAM" id="Coils"/>
    </source>
</evidence>
<evidence type="ECO:0000256" key="4">
    <source>
        <dbReference type="ARBA" id="ARBA00022989"/>
    </source>
</evidence>
<evidence type="ECO:0000256" key="2">
    <source>
        <dbReference type="ARBA" id="ARBA00008108"/>
    </source>
</evidence>
<dbReference type="Pfam" id="PF10267">
    <property type="entry name" value="Tmemb_cc2"/>
    <property type="match status" value="1"/>
</dbReference>
<dbReference type="PANTHER" id="PTHR17613">
    <property type="entry name" value="CEREBRAL PROTEIN-11-RELATED"/>
    <property type="match status" value="1"/>
</dbReference>
<comment type="subcellular location">
    <subcellularLocation>
        <location evidence="1">Membrane</location>
    </subcellularLocation>
</comment>
<feature type="transmembrane region" description="Helical" evidence="9">
    <location>
        <begin position="312"/>
        <end position="330"/>
    </location>
</feature>
<feature type="coiled-coil region" evidence="7">
    <location>
        <begin position="48"/>
        <end position="82"/>
    </location>
</feature>
<feature type="region of interest" description="Disordered" evidence="8">
    <location>
        <begin position="1"/>
        <end position="32"/>
    </location>
</feature>
<dbReference type="AlphaFoldDB" id="A0A7R9BMB1"/>
<evidence type="ECO:0000256" key="8">
    <source>
        <dbReference type="SAM" id="MobiDB-lite"/>
    </source>
</evidence>
<feature type="compositionally biased region" description="Polar residues" evidence="8">
    <location>
        <begin position="21"/>
        <end position="32"/>
    </location>
</feature>
<reference evidence="10" key="1">
    <citation type="submission" date="2020-11" db="EMBL/GenBank/DDBJ databases">
        <authorList>
            <person name="Tran Van P."/>
        </authorList>
    </citation>
    <scope>NUCLEOTIDE SEQUENCE</scope>
</reference>
<feature type="transmembrane region" description="Helical" evidence="9">
    <location>
        <begin position="286"/>
        <end position="306"/>
    </location>
</feature>
<dbReference type="PANTHER" id="PTHR17613:SF14">
    <property type="entry name" value="DEMENTIN, ISOFORM H"/>
    <property type="match status" value="1"/>
</dbReference>
<organism evidence="10">
    <name type="scientific">Notodromas monacha</name>
    <dbReference type="NCBI Taxonomy" id="399045"/>
    <lineage>
        <taxon>Eukaryota</taxon>
        <taxon>Metazoa</taxon>
        <taxon>Ecdysozoa</taxon>
        <taxon>Arthropoda</taxon>
        <taxon>Crustacea</taxon>
        <taxon>Oligostraca</taxon>
        <taxon>Ostracoda</taxon>
        <taxon>Podocopa</taxon>
        <taxon>Podocopida</taxon>
        <taxon>Cypridocopina</taxon>
        <taxon>Cypridoidea</taxon>
        <taxon>Cyprididae</taxon>
        <taxon>Notodromas</taxon>
    </lineage>
</organism>
<dbReference type="GO" id="GO:0016020">
    <property type="term" value="C:membrane"/>
    <property type="evidence" value="ECO:0007669"/>
    <property type="project" value="UniProtKB-SubCell"/>
</dbReference>
<dbReference type="EMBL" id="CAJPEX010000976">
    <property type="protein sequence ID" value="CAG0917836.1"/>
    <property type="molecule type" value="Genomic_DNA"/>
</dbReference>
<name>A0A7R9BMB1_9CRUS</name>
<dbReference type="Proteomes" id="UP000678499">
    <property type="component" value="Unassembled WGS sequence"/>
</dbReference>
<comment type="similarity">
    <text evidence="2">Belongs to the TEX28 family.</text>
</comment>
<keyword evidence="11" id="KW-1185">Reference proteome</keyword>
<evidence type="ECO:0008006" key="12">
    <source>
        <dbReference type="Google" id="ProtNLM"/>
    </source>
</evidence>
<evidence type="ECO:0000256" key="6">
    <source>
        <dbReference type="ARBA" id="ARBA00023136"/>
    </source>
</evidence>
<sequence>MSEAQASVGAELRADDGSLHSDATSSHVNSSPSKLLHIGSAEGGILHASELLNDYHALRIGLEQLREEVVEHMVTRNQEANELNSMIWEDRAQINRHEEQLNEVIDFHQKSVANVETTMTTMEERLLYQMNERFRDLQELMEACSNRVTRLEHQLAQHAQVVSFDNIQNRRFRAVIVRLVNFGLGILQLVLFTATIVSDIVSPFIRTRYHLIVTLVGILFAVFGMNKWSQWTDAVLKIVRRTRTTVPVSNASSPPLPGFCAAIRAADVLQARCPISEETKHTLSSVASASSTALVVGLCCALVALATVGTRSARLTIAVAVVVIAMSVVLPL</sequence>
<accession>A0A7R9BMB1</accession>
<feature type="transmembrane region" description="Helical" evidence="9">
    <location>
        <begin position="209"/>
        <end position="228"/>
    </location>
</feature>
<keyword evidence="6 9" id="KW-0472">Membrane</keyword>
<proteinExistence type="inferred from homology"/>
<protein>
    <recommendedName>
        <fullName evidence="12">Transmembrane protein</fullName>
    </recommendedName>
</protein>
<evidence type="ECO:0000256" key="1">
    <source>
        <dbReference type="ARBA" id="ARBA00004370"/>
    </source>
</evidence>
<keyword evidence="4 9" id="KW-1133">Transmembrane helix</keyword>
<dbReference type="GO" id="GO:0012505">
    <property type="term" value="C:endomembrane system"/>
    <property type="evidence" value="ECO:0007669"/>
    <property type="project" value="TreeGrafter"/>
</dbReference>
<evidence type="ECO:0000256" key="9">
    <source>
        <dbReference type="SAM" id="Phobius"/>
    </source>
</evidence>
<evidence type="ECO:0000313" key="10">
    <source>
        <dbReference type="EMBL" id="CAD7277684.1"/>
    </source>
</evidence>
<dbReference type="OrthoDB" id="1323at2759"/>
<keyword evidence="3 9" id="KW-0812">Transmembrane</keyword>
<dbReference type="EMBL" id="OA883013">
    <property type="protein sequence ID" value="CAD7277684.1"/>
    <property type="molecule type" value="Genomic_DNA"/>
</dbReference>
<dbReference type="InterPro" id="IPR019394">
    <property type="entry name" value="TEX28/TMCC"/>
</dbReference>
<evidence type="ECO:0000256" key="5">
    <source>
        <dbReference type="ARBA" id="ARBA00023054"/>
    </source>
</evidence>
<evidence type="ECO:0000256" key="3">
    <source>
        <dbReference type="ARBA" id="ARBA00022692"/>
    </source>
</evidence>
<feature type="transmembrane region" description="Helical" evidence="9">
    <location>
        <begin position="175"/>
        <end position="197"/>
    </location>
</feature>